<dbReference type="AlphaFoldDB" id="A0A0E9VCD9"/>
<sequence length="64" mass="7481">MLFMFLLDQVHRIVSPPPAHPQRAPFLNFSLFYNLQFCSTRNLLRFKGSFCFENILVSSSKNTI</sequence>
<name>A0A0E9VCD9_ANGAN</name>
<proteinExistence type="predicted"/>
<dbReference type="EMBL" id="GBXM01033714">
    <property type="protein sequence ID" value="JAH74863.1"/>
    <property type="molecule type" value="Transcribed_RNA"/>
</dbReference>
<organism evidence="1">
    <name type="scientific">Anguilla anguilla</name>
    <name type="common">European freshwater eel</name>
    <name type="synonym">Muraena anguilla</name>
    <dbReference type="NCBI Taxonomy" id="7936"/>
    <lineage>
        <taxon>Eukaryota</taxon>
        <taxon>Metazoa</taxon>
        <taxon>Chordata</taxon>
        <taxon>Craniata</taxon>
        <taxon>Vertebrata</taxon>
        <taxon>Euteleostomi</taxon>
        <taxon>Actinopterygii</taxon>
        <taxon>Neopterygii</taxon>
        <taxon>Teleostei</taxon>
        <taxon>Anguilliformes</taxon>
        <taxon>Anguillidae</taxon>
        <taxon>Anguilla</taxon>
    </lineage>
</organism>
<reference evidence="1" key="1">
    <citation type="submission" date="2014-11" db="EMBL/GenBank/DDBJ databases">
        <authorList>
            <person name="Amaro Gonzalez C."/>
        </authorList>
    </citation>
    <scope>NUCLEOTIDE SEQUENCE</scope>
</reference>
<accession>A0A0E9VCD9</accession>
<protein>
    <submittedName>
        <fullName evidence="1">Uncharacterized protein</fullName>
    </submittedName>
</protein>
<reference evidence="1" key="2">
    <citation type="journal article" date="2015" name="Fish Shellfish Immunol.">
        <title>Early steps in the European eel (Anguilla anguilla)-Vibrio vulnificus interaction in the gills: Role of the RtxA13 toxin.</title>
        <authorList>
            <person name="Callol A."/>
            <person name="Pajuelo D."/>
            <person name="Ebbesson L."/>
            <person name="Teles M."/>
            <person name="MacKenzie S."/>
            <person name="Amaro C."/>
        </authorList>
    </citation>
    <scope>NUCLEOTIDE SEQUENCE</scope>
</reference>
<evidence type="ECO:0000313" key="1">
    <source>
        <dbReference type="EMBL" id="JAH74863.1"/>
    </source>
</evidence>